<evidence type="ECO:0000313" key="2">
    <source>
        <dbReference type="Proteomes" id="UP000595323"/>
    </source>
</evidence>
<gene>
    <name evidence="1" type="ORF">F336_050</name>
</gene>
<dbReference type="Proteomes" id="UP000595323">
    <property type="component" value="Segment"/>
</dbReference>
<keyword evidence="2" id="KW-1185">Reference proteome</keyword>
<evidence type="ECO:0000313" key="1">
    <source>
        <dbReference type="EMBL" id="QPX63008.1"/>
    </source>
</evidence>
<protein>
    <submittedName>
        <fullName evidence="1">Uncharacterized protein</fullName>
    </submittedName>
</protein>
<reference evidence="1 2" key="1">
    <citation type="submission" date="2020-08" db="EMBL/GenBank/DDBJ databases">
        <authorList>
            <person name="Sorensen M.C.H."/>
        </authorList>
    </citation>
    <scope>NUCLEOTIDE SEQUENCE [LARGE SCALE GENOMIC DNA]</scope>
</reference>
<name>A0A7T3KD17_9CAUD</name>
<dbReference type="EMBL" id="MT863715">
    <property type="protein sequence ID" value="QPX63008.1"/>
    <property type="molecule type" value="Genomic_DNA"/>
</dbReference>
<proteinExistence type="predicted"/>
<sequence>MADLKNIEKLISLAYKYEYGISHIDETDIDVFIKGFDEKNAEQQLKKADIDLESLLSNNFDKNALIMVNYKKYYPIKLYGFNKFIKEFPSLNNINFYDALSGTSTVTIKDDEIMCLVDPNDYEKFKESFNSMLIELMKFIVNNNSDEKAMNYLARNDVGVGSYYNENKELTQMIFNAIELNKA</sequence>
<accession>A0A7T3KD17</accession>
<organism evidence="1 2">
    <name type="scientific">Campylobacter phage F336</name>
    <dbReference type="NCBI Taxonomy" id="2794361"/>
    <lineage>
        <taxon>Viruses</taxon>
        <taxon>Duplodnaviria</taxon>
        <taxon>Heunggongvirae</taxon>
        <taxon>Uroviricota</taxon>
        <taxon>Caudoviricetes</taxon>
        <taxon>Connertonviridae</taxon>
        <taxon>Fletchervirus</taxon>
        <taxon>Fletchervirus F336</taxon>
    </lineage>
</organism>